<feature type="transmembrane region" description="Helical" evidence="8">
    <location>
        <begin position="347"/>
        <end position="365"/>
    </location>
</feature>
<feature type="transmembrane region" description="Helical" evidence="8">
    <location>
        <begin position="451"/>
        <end position="473"/>
    </location>
</feature>
<evidence type="ECO:0000256" key="8">
    <source>
        <dbReference type="SAM" id="Phobius"/>
    </source>
</evidence>
<organism evidence="10 11">
    <name type="scientific">Actinomadura chokoriensis</name>
    <dbReference type="NCBI Taxonomy" id="454156"/>
    <lineage>
        <taxon>Bacteria</taxon>
        <taxon>Bacillati</taxon>
        <taxon>Actinomycetota</taxon>
        <taxon>Actinomycetes</taxon>
        <taxon>Streptosporangiales</taxon>
        <taxon>Thermomonosporaceae</taxon>
        <taxon>Actinomadura</taxon>
    </lineage>
</organism>
<feature type="transmembrane region" description="Helical" evidence="8">
    <location>
        <begin position="377"/>
        <end position="401"/>
    </location>
</feature>
<feature type="transmembrane region" description="Helical" evidence="8">
    <location>
        <begin position="413"/>
        <end position="431"/>
    </location>
</feature>
<dbReference type="InterPro" id="IPR011701">
    <property type="entry name" value="MFS"/>
</dbReference>
<evidence type="ECO:0000256" key="5">
    <source>
        <dbReference type="ARBA" id="ARBA00022989"/>
    </source>
</evidence>
<keyword evidence="4 8" id="KW-0812">Transmembrane</keyword>
<gene>
    <name evidence="10" type="ORF">SM436_35665</name>
</gene>
<dbReference type="Gene3D" id="1.20.1250.20">
    <property type="entry name" value="MFS general substrate transporter like domains"/>
    <property type="match status" value="1"/>
</dbReference>
<feature type="transmembrane region" description="Helical" evidence="8">
    <location>
        <begin position="80"/>
        <end position="106"/>
    </location>
</feature>
<keyword evidence="11" id="KW-1185">Reference proteome</keyword>
<comment type="subcellular location">
    <subcellularLocation>
        <location evidence="1">Cell membrane</location>
        <topology evidence="1">Multi-pass membrane protein</topology>
    </subcellularLocation>
</comment>
<evidence type="ECO:0000256" key="6">
    <source>
        <dbReference type="ARBA" id="ARBA00023136"/>
    </source>
</evidence>
<name>A0ABV4R814_9ACTN</name>
<evidence type="ECO:0000259" key="9">
    <source>
        <dbReference type="PROSITE" id="PS50850"/>
    </source>
</evidence>
<dbReference type="InterPro" id="IPR004638">
    <property type="entry name" value="EmrB-like"/>
</dbReference>
<dbReference type="NCBIfam" id="TIGR00711">
    <property type="entry name" value="efflux_EmrB"/>
    <property type="match status" value="1"/>
</dbReference>
<comment type="caution">
    <text evidence="10">The sequence shown here is derived from an EMBL/GenBank/DDBJ whole genome shotgun (WGS) entry which is preliminary data.</text>
</comment>
<dbReference type="Proteomes" id="UP001569904">
    <property type="component" value="Unassembled WGS sequence"/>
</dbReference>
<dbReference type="InterPro" id="IPR020846">
    <property type="entry name" value="MFS_dom"/>
</dbReference>
<dbReference type="InterPro" id="IPR036259">
    <property type="entry name" value="MFS_trans_sf"/>
</dbReference>
<feature type="transmembrane region" description="Helical" evidence="8">
    <location>
        <begin position="200"/>
        <end position="219"/>
    </location>
</feature>
<evidence type="ECO:0000256" key="4">
    <source>
        <dbReference type="ARBA" id="ARBA00022692"/>
    </source>
</evidence>
<protein>
    <submittedName>
        <fullName evidence="10">MFS transporter</fullName>
    </submittedName>
</protein>
<dbReference type="RefSeq" id="WP_371946076.1">
    <property type="nucleotide sequence ID" value="NZ_JAXCEH010000039.1"/>
</dbReference>
<feature type="domain" description="Major facilitator superfamily (MFS) profile" evidence="9">
    <location>
        <begin position="14"/>
        <end position="477"/>
    </location>
</feature>
<feature type="transmembrane region" description="Helical" evidence="8">
    <location>
        <begin position="231"/>
        <end position="249"/>
    </location>
</feature>
<feature type="transmembrane region" description="Helical" evidence="8">
    <location>
        <begin position="166"/>
        <end position="188"/>
    </location>
</feature>
<evidence type="ECO:0000313" key="11">
    <source>
        <dbReference type="Proteomes" id="UP001569904"/>
    </source>
</evidence>
<dbReference type="PANTHER" id="PTHR42718">
    <property type="entry name" value="MAJOR FACILITATOR SUPERFAMILY MULTIDRUG TRANSPORTER MFSC"/>
    <property type="match status" value="1"/>
</dbReference>
<reference evidence="10 11" key="1">
    <citation type="submission" date="2023-11" db="EMBL/GenBank/DDBJ databases">
        <title>Actinomadura monticuli sp. nov., isolated from volcanic ash.</title>
        <authorList>
            <person name="Lee S.D."/>
            <person name="Yang H."/>
            <person name="Kim I.S."/>
        </authorList>
    </citation>
    <scope>NUCLEOTIDE SEQUENCE [LARGE SCALE GENOMIC DNA]</scope>
    <source>
        <strain evidence="10 11">DSM 45346</strain>
    </source>
</reference>
<feature type="region of interest" description="Disordered" evidence="7">
    <location>
        <begin position="497"/>
        <end position="520"/>
    </location>
</feature>
<dbReference type="Gene3D" id="1.20.1720.10">
    <property type="entry name" value="Multidrug resistance protein D"/>
    <property type="match status" value="1"/>
</dbReference>
<sequence>MPEVPLRSGPGRWILLATVLGSGVALLDSTVVNVALPALGRDLHADVAGLQWTVNAYTLTLAGFILLGGSLGDRFGRRRVFLIGVVWFATASVLCGLAPNIGLLIVSRALQGFGGALLTPGSLAIIQASFAPDDRPRAVGAWSGFGGVAAAVGPFAGGWLVEAAGWRWVFLLNVPLAAVVVLVSLRHVPESVDPEARGRFDVLGAVLAALALAGTTYALTEAPGGGAPPPVIGTAAVLGLAAAAAFVLVERMRGKGQRLPGARRGRAAPQPMLPLGVFASRQFSAVNVVTFLMYGGMGVLFFLVVVNLQVVSGFSPIAAGTALLPVTVLMLLLSARAGALAQKIGPRLPMTAGLLVAAGGMLLVGRIGPGSSYVRDVLPAVVVFGLGLSAVVAPLTATVLASADARHAGVASGINNAVARAAGLLAVAAIPPLAGLTGDAFDNPADFSRGYGISMTACAVLLAAGAVLSFLTVADDTLRTASGEAVEPECRRHCAVGAPQLQPEPETVPSAGGATPGTRG</sequence>
<dbReference type="PROSITE" id="PS50850">
    <property type="entry name" value="MFS"/>
    <property type="match status" value="1"/>
</dbReference>
<feature type="transmembrane region" description="Helical" evidence="8">
    <location>
        <begin position="12"/>
        <end position="36"/>
    </location>
</feature>
<feature type="transmembrane region" description="Helical" evidence="8">
    <location>
        <begin position="291"/>
        <end position="311"/>
    </location>
</feature>
<keyword evidence="2" id="KW-0813">Transport</keyword>
<evidence type="ECO:0000256" key="7">
    <source>
        <dbReference type="SAM" id="MobiDB-lite"/>
    </source>
</evidence>
<keyword evidence="5 8" id="KW-1133">Transmembrane helix</keyword>
<evidence type="ECO:0000256" key="3">
    <source>
        <dbReference type="ARBA" id="ARBA00022475"/>
    </source>
</evidence>
<feature type="transmembrane region" description="Helical" evidence="8">
    <location>
        <begin position="138"/>
        <end position="160"/>
    </location>
</feature>
<dbReference type="CDD" id="cd17321">
    <property type="entry name" value="MFS_MMR_MDR_like"/>
    <property type="match status" value="1"/>
</dbReference>
<keyword evidence="6 8" id="KW-0472">Membrane</keyword>
<evidence type="ECO:0000256" key="2">
    <source>
        <dbReference type="ARBA" id="ARBA00022448"/>
    </source>
</evidence>
<evidence type="ECO:0000256" key="1">
    <source>
        <dbReference type="ARBA" id="ARBA00004651"/>
    </source>
</evidence>
<proteinExistence type="predicted"/>
<evidence type="ECO:0000313" key="10">
    <source>
        <dbReference type="EMBL" id="MFA1559061.1"/>
    </source>
</evidence>
<keyword evidence="3" id="KW-1003">Cell membrane</keyword>
<accession>A0ABV4R814</accession>
<dbReference type="SUPFAM" id="SSF103473">
    <property type="entry name" value="MFS general substrate transporter"/>
    <property type="match status" value="1"/>
</dbReference>
<dbReference type="PANTHER" id="PTHR42718:SF42">
    <property type="entry name" value="EXPORT PROTEIN"/>
    <property type="match status" value="1"/>
</dbReference>
<dbReference type="Pfam" id="PF07690">
    <property type="entry name" value="MFS_1"/>
    <property type="match status" value="1"/>
</dbReference>
<feature type="transmembrane region" description="Helical" evidence="8">
    <location>
        <begin position="317"/>
        <end position="335"/>
    </location>
</feature>
<dbReference type="EMBL" id="JAXCEH010000039">
    <property type="protein sequence ID" value="MFA1559061.1"/>
    <property type="molecule type" value="Genomic_DNA"/>
</dbReference>
<feature type="transmembrane region" description="Helical" evidence="8">
    <location>
        <begin position="112"/>
        <end position="131"/>
    </location>
</feature>
<feature type="transmembrane region" description="Helical" evidence="8">
    <location>
        <begin position="48"/>
        <end position="68"/>
    </location>
</feature>